<sequence length="75" mass="8480">MSSNQIEAYFTDNSMSFAIIVVLVALGLFYVIRKIILRRNNPKRKSVKTVRKGNSLTDEDAAFIQSCILLKKGED</sequence>
<evidence type="ECO:0000313" key="2">
    <source>
        <dbReference type="EMBL" id="ROV58570.1"/>
    </source>
</evidence>
<protein>
    <submittedName>
        <fullName evidence="2">Uncharacterized protein</fullName>
    </submittedName>
</protein>
<keyword evidence="1" id="KW-0472">Membrane</keyword>
<dbReference type="AlphaFoldDB" id="A0A3N3DVW9"/>
<keyword evidence="1" id="KW-1133">Transmembrane helix</keyword>
<evidence type="ECO:0000313" key="3">
    <source>
        <dbReference type="Proteomes" id="UP000278792"/>
    </source>
</evidence>
<dbReference type="Proteomes" id="UP000278792">
    <property type="component" value="Unassembled WGS sequence"/>
</dbReference>
<accession>A0A3N3DVW9</accession>
<evidence type="ECO:0000256" key="1">
    <source>
        <dbReference type="SAM" id="Phobius"/>
    </source>
</evidence>
<keyword evidence="1" id="KW-0812">Transmembrane</keyword>
<organism evidence="2 3">
    <name type="scientific">Vibrio ponticus</name>
    <dbReference type="NCBI Taxonomy" id="265668"/>
    <lineage>
        <taxon>Bacteria</taxon>
        <taxon>Pseudomonadati</taxon>
        <taxon>Pseudomonadota</taxon>
        <taxon>Gammaproteobacteria</taxon>
        <taxon>Vibrionales</taxon>
        <taxon>Vibrionaceae</taxon>
        <taxon>Vibrio</taxon>
    </lineage>
</organism>
<reference evidence="2 3" key="1">
    <citation type="submission" date="2018-11" db="EMBL/GenBank/DDBJ databases">
        <title>Vibrio ponticus strain CAIM 1751 pathogenic for the snapper Lutjanus guttatus.</title>
        <authorList>
            <person name="Soto-Rodriguez S."/>
            <person name="Lozano-Olvera R."/>
            <person name="Gomez-Gil B."/>
        </authorList>
    </citation>
    <scope>NUCLEOTIDE SEQUENCE [LARGE SCALE GENOMIC DNA]</scope>
    <source>
        <strain evidence="2 3">CAIM 1751</strain>
    </source>
</reference>
<dbReference type="EMBL" id="RKIK01000072">
    <property type="protein sequence ID" value="ROV58570.1"/>
    <property type="molecule type" value="Genomic_DNA"/>
</dbReference>
<proteinExistence type="predicted"/>
<name>A0A3N3DVW9_9VIBR</name>
<feature type="transmembrane region" description="Helical" evidence="1">
    <location>
        <begin position="15"/>
        <end position="36"/>
    </location>
</feature>
<comment type="caution">
    <text evidence="2">The sequence shown here is derived from an EMBL/GenBank/DDBJ whole genome shotgun (WGS) entry which is preliminary data.</text>
</comment>
<gene>
    <name evidence="2" type="ORF">EGH82_17850</name>
</gene>